<dbReference type="PANTHER" id="PTHR14155:SF627">
    <property type="entry name" value="OS06G0192800 PROTEIN"/>
    <property type="match status" value="1"/>
</dbReference>
<dbReference type="Pfam" id="PF13639">
    <property type="entry name" value="zf-RING_2"/>
    <property type="match status" value="1"/>
</dbReference>
<evidence type="ECO:0000313" key="8">
    <source>
        <dbReference type="EMBL" id="KAK9680552.1"/>
    </source>
</evidence>
<dbReference type="Gene3D" id="3.30.40.10">
    <property type="entry name" value="Zinc/RING finger domain, C3HC4 (zinc finger)"/>
    <property type="match status" value="1"/>
</dbReference>
<evidence type="ECO:0000256" key="4">
    <source>
        <dbReference type="PROSITE-ProRule" id="PRU00175"/>
    </source>
</evidence>
<dbReference type="EMBL" id="JASPKY010000884">
    <property type="protein sequence ID" value="KAK9680552.1"/>
    <property type="molecule type" value="Genomic_DNA"/>
</dbReference>
<organism evidence="8 9">
    <name type="scientific">Popillia japonica</name>
    <name type="common">Japanese beetle</name>
    <dbReference type="NCBI Taxonomy" id="7064"/>
    <lineage>
        <taxon>Eukaryota</taxon>
        <taxon>Metazoa</taxon>
        <taxon>Ecdysozoa</taxon>
        <taxon>Arthropoda</taxon>
        <taxon>Hexapoda</taxon>
        <taxon>Insecta</taxon>
        <taxon>Pterygota</taxon>
        <taxon>Neoptera</taxon>
        <taxon>Endopterygota</taxon>
        <taxon>Coleoptera</taxon>
        <taxon>Polyphaga</taxon>
        <taxon>Scarabaeiformia</taxon>
        <taxon>Scarabaeidae</taxon>
        <taxon>Rutelinae</taxon>
        <taxon>Popillia</taxon>
    </lineage>
</organism>
<feature type="compositionally biased region" description="Basic and acidic residues" evidence="6">
    <location>
        <begin position="298"/>
        <end position="307"/>
    </location>
</feature>
<dbReference type="PANTHER" id="PTHR14155">
    <property type="entry name" value="RING FINGER DOMAIN-CONTAINING"/>
    <property type="match status" value="1"/>
</dbReference>
<keyword evidence="1" id="KW-0479">Metal-binding</keyword>
<feature type="coiled-coil region" evidence="5">
    <location>
        <begin position="391"/>
        <end position="514"/>
    </location>
</feature>
<dbReference type="InterPro" id="IPR053238">
    <property type="entry name" value="RING-H2_zinc_finger"/>
</dbReference>
<keyword evidence="2 4" id="KW-0863">Zinc-finger</keyword>
<evidence type="ECO:0000259" key="7">
    <source>
        <dbReference type="PROSITE" id="PS50089"/>
    </source>
</evidence>
<evidence type="ECO:0000256" key="6">
    <source>
        <dbReference type="SAM" id="MobiDB-lite"/>
    </source>
</evidence>
<sequence length="846" mass="97960">MSSYCKLEIVDEIEDLLIAIECKPTVKMDQEKLDLFSLFLKNTYEETVHIDVVQVKREKMLLRLEILRSACKDKEYDKANYVLLDICDKVLNDPYSDEYNMKQVEVDMVVFSSAVMSISVRHYDRVKQIMTGLIMKYRNPIFYYLLGLSYFYDLSFKEAQQQFNVVMQLLSENRSTKFPWPDTDVMIIRIGADKIKEYTTVFINAITSIKDTRKIKSLTFTERIETIGISRTHHNSSLNLNVGIGHFIQYEIYPHIQAILGELIKFDKSKLPIEYHKILSETHKANTKLPQETVSSQKKTDVNSEKKMEKKTEADIVLEAKQKKDPVLTELPASNKIIVKSRQHQAVQTQPNTKCKQIQTVSKGTHQQTQTTEDITGISDKFKVGVDQETIASLRSKLQQMTSKLREAEVKLNRSRENTELNEKNKLIAEQQELISSLNLKLNQSNIKQRKLETKLSKLNGKISELSKGNKVIEAESKKHKETISELRNYNQMLEKAAKNVDKKQDDLKLIQKNLFDKYRNMCFLQIQFYENFHKRCENVLGVLENISSYLTEITVPTKAECEKSISEWFSALVSCLDILQTHKKLYNKYDKYVSQDSLVALSNIFPIMPIQEPCDILLESVPILIYTIVDFEKMLQNHNKAKKEKSKEIKKDNIDAKNNFSGKTDYRKKCNFIHKEHSELLTDAASSMYIKPSKIGTISEGENSNHIKTIESNSKKFRSLLNYLKQNIPYRTEGDIVNALNLYRQNNNGSLSGMAVQFILYNVLKILETPETAWSAVKSDFDELDDSKELCPICIEEIRDEPKSVLTCRHVYHTECIREWLAVNRVCAVCRKYTVLDEDFPPLKN</sequence>
<keyword evidence="5" id="KW-0175">Coiled coil</keyword>
<dbReference type="PROSITE" id="PS50089">
    <property type="entry name" value="ZF_RING_2"/>
    <property type="match status" value="1"/>
</dbReference>
<proteinExistence type="predicted"/>
<keyword evidence="3" id="KW-0862">Zinc</keyword>
<evidence type="ECO:0000256" key="1">
    <source>
        <dbReference type="ARBA" id="ARBA00022723"/>
    </source>
</evidence>
<feature type="compositionally biased region" description="Polar residues" evidence="6">
    <location>
        <begin position="288"/>
        <end position="297"/>
    </location>
</feature>
<dbReference type="SMART" id="SM00184">
    <property type="entry name" value="RING"/>
    <property type="match status" value="1"/>
</dbReference>
<dbReference type="AlphaFoldDB" id="A0AAW1HV25"/>
<reference evidence="8 9" key="1">
    <citation type="journal article" date="2024" name="BMC Genomics">
        <title>De novo assembly and annotation of Popillia japonica's genome with initial clues to its potential as an invasive pest.</title>
        <authorList>
            <person name="Cucini C."/>
            <person name="Boschi S."/>
            <person name="Funari R."/>
            <person name="Cardaioli E."/>
            <person name="Iannotti N."/>
            <person name="Marturano G."/>
            <person name="Paoli F."/>
            <person name="Bruttini M."/>
            <person name="Carapelli A."/>
            <person name="Frati F."/>
            <person name="Nardi F."/>
        </authorList>
    </citation>
    <scope>NUCLEOTIDE SEQUENCE [LARGE SCALE GENOMIC DNA]</scope>
    <source>
        <strain evidence="8">DMR45628</strain>
    </source>
</reference>
<feature type="domain" description="RING-type" evidence="7">
    <location>
        <begin position="792"/>
        <end position="832"/>
    </location>
</feature>
<dbReference type="InterPro" id="IPR013083">
    <property type="entry name" value="Znf_RING/FYVE/PHD"/>
</dbReference>
<dbReference type="InterPro" id="IPR001841">
    <property type="entry name" value="Znf_RING"/>
</dbReference>
<accession>A0AAW1HV25</accession>
<dbReference type="SUPFAM" id="SSF57850">
    <property type="entry name" value="RING/U-box"/>
    <property type="match status" value="1"/>
</dbReference>
<dbReference type="Proteomes" id="UP001458880">
    <property type="component" value="Unassembled WGS sequence"/>
</dbReference>
<keyword evidence="9" id="KW-1185">Reference proteome</keyword>
<comment type="caution">
    <text evidence="8">The sequence shown here is derived from an EMBL/GenBank/DDBJ whole genome shotgun (WGS) entry which is preliminary data.</text>
</comment>
<evidence type="ECO:0000256" key="5">
    <source>
        <dbReference type="SAM" id="Coils"/>
    </source>
</evidence>
<name>A0AAW1HV25_POPJA</name>
<gene>
    <name evidence="8" type="ORF">QE152_g39006</name>
</gene>
<evidence type="ECO:0000256" key="3">
    <source>
        <dbReference type="ARBA" id="ARBA00022833"/>
    </source>
</evidence>
<evidence type="ECO:0000256" key="2">
    <source>
        <dbReference type="ARBA" id="ARBA00022771"/>
    </source>
</evidence>
<evidence type="ECO:0000313" key="9">
    <source>
        <dbReference type="Proteomes" id="UP001458880"/>
    </source>
</evidence>
<dbReference type="GO" id="GO:0008270">
    <property type="term" value="F:zinc ion binding"/>
    <property type="evidence" value="ECO:0007669"/>
    <property type="project" value="UniProtKB-KW"/>
</dbReference>
<protein>
    <submittedName>
        <fullName evidence="8">Ring finger domain</fullName>
    </submittedName>
</protein>
<feature type="region of interest" description="Disordered" evidence="6">
    <location>
        <begin position="288"/>
        <end position="307"/>
    </location>
</feature>